<dbReference type="RefSeq" id="WP_369045412.1">
    <property type="nucleotide sequence ID" value="NZ_CP163302.1"/>
</dbReference>
<proteinExistence type="predicted"/>
<sequence>MAPRLRRFELTLGTPLPASEAWARVLDLRAHDRLIPFTHITQGLASADELHPGHLFTACTMLGRVGFNDVMTVESISPPTGVSPGRARIVKSGRLVLGSIDVTVTAHDGGSTVRWVQDFGLGRFARPVAWAASAVVPVLYRTMLRRLLRGR</sequence>
<evidence type="ECO:0000313" key="1">
    <source>
        <dbReference type="EMBL" id="XDP44783.1"/>
    </source>
</evidence>
<organism evidence="1">
    <name type="scientific">Sinomonas puerhi</name>
    <dbReference type="NCBI Taxonomy" id="3238584"/>
    <lineage>
        <taxon>Bacteria</taxon>
        <taxon>Bacillati</taxon>
        <taxon>Actinomycetota</taxon>
        <taxon>Actinomycetes</taxon>
        <taxon>Micrococcales</taxon>
        <taxon>Micrococcaceae</taxon>
        <taxon>Sinomonas</taxon>
    </lineage>
</organism>
<dbReference type="AlphaFoldDB" id="A0AB39L0W0"/>
<name>A0AB39L0W0_9MICC</name>
<gene>
    <name evidence="1" type="ORF">AB5L97_16150</name>
</gene>
<reference evidence="1" key="1">
    <citation type="submission" date="2024-07" db="EMBL/GenBank/DDBJ databases">
        <authorList>
            <person name="fu j."/>
        </authorList>
    </citation>
    <scope>NUCLEOTIDE SEQUENCE</scope>
    <source>
        <strain evidence="1">P10A9</strain>
    </source>
</reference>
<protein>
    <recommendedName>
        <fullName evidence="2">SRPBCC family protein</fullName>
    </recommendedName>
</protein>
<dbReference type="KEGG" id="spue:AB5L97_16150"/>
<dbReference type="SUPFAM" id="SSF55961">
    <property type="entry name" value="Bet v1-like"/>
    <property type="match status" value="1"/>
</dbReference>
<dbReference type="EMBL" id="CP163302">
    <property type="protein sequence ID" value="XDP44783.1"/>
    <property type="molecule type" value="Genomic_DNA"/>
</dbReference>
<accession>A0AB39L0W0</accession>
<evidence type="ECO:0008006" key="2">
    <source>
        <dbReference type="Google" id="ProtNLM"/>
    </source>
</evidence>